<feature type="transmembrane region" description="Helical" evidence="5">
    <location>
        <begin position="53"/>
        <end position="72"/>
    </location>
</feature>
<dbReference type="Proteomes" id="UP001167871">
    <property type="component" value="Unassembled WGS sequence"/>
</dbReference>
<feature type="transmembrane region" description="Helical" evidence="5">
    <location>
        <begin position="304"/>
        <end position="325"/>
    </location>
</feature>
<accession>A0ABT7X516</accession>
<keyword evidence="4 5" id="KW-0472">Membrane</keyword>
<evidence type="ECO:0000256" key="5">
    <source>
        <dbReference type="SAM" id="Phobius"/>
    </source>
</evidence>
<organism evidence="7 8">
    <name type="scientific">Bacteroides gallinaceum</name>
    <dbReference type="NCBI Taxonomy" id="1462571"/>
    <lineage>
        <taxon>Bacteria</taxon>
        <taxon>Pseudomonadati</taxon>
        <taxon>Bacteroidota</taxon>
        <taxon>Bacteroidia</taxon>
        <taxon>Bacteroidales</taxon>
        <taxon>Bacteroidaceae</taxon>
        <taxon>Bacteroides</taxon>
    </lineage>
</organism>
<comment type="subcellular location">
    <subcellularLocation>
        <location evidence="1">Membrane</location>
        <topology evidence="1">Multi-pass membrane protein</topology>
    </subcellularLocation>
</comment>
<gene>
    <name evidence="7" type="ORF">QVO10_07220</name>
</gene>
<keyword evidence="7" id="KW-0436">Ligase</keyword>
<evidence type="ECO:0000313" key="7">
    <source>
        <dbReference type="EMBL" id="MDN0049175.1"/>
    </source>
</evidence>
<protein>
    <submittedName>
        <fullName evidence="7">O-antigen ligase family protein</fullName>
    </submittedName>
</protein>
<dbReference type="GO" id="GO:0016874">
    <property type="term" value="F:ligase activity"/>
    <property type="evidence" value="ECO:0007669"/>
    <property type="project" value="UniProtKB-KW"/>
</dbReference>
<keyword evidence="3 5" id="KW-1133">Transmembrane helix</keyword>
<evidence type="ECO:0000256" key="3">
    <source>
        <dbReference type="ARBA" id="ARBA00022989"/>
    </source>
</evidence>
<dbReference type="PANTHER" id="PTHR37422">
    <property type="entry name" value="TEICHURONIC ACID BIOSYNTHESIS PROTEIN TUAE"/>
    <property type="match status" value="1"/>
</dbReference>
<dbReference type="EMBL" id="JAUEII010000012">
    <property type="protein sequence ID" value="MDN0049175.1"/>
    <property type="molecule type" value="Genomic_DNA"/>
</dbReference>
<feature type="transmembrane region" description="Helical" evidence="5">
    <location>
        <begin position="181"/>
        <end position="199"/>
    </location>
</feature>
<keyword evidence="8" id="KW-1185">Reference proteome</keyword>
<dbReference type="Pfam" id="PF04932">
    <property type="entry name" value="Wzy_C"/>
    <property type="match status" value="1"/>
</dbReference>
<keyword evidence="2 5" id="KW-0812">Transmembrane</keyword>
<evidence type="ECO:0000256" key="2">
    <source>
        <dbReference type="ARBA" id="ARBA00022692"/>
    </source>
</evidence>
<feature type="transmembrane region" description="Helical" evidence="5">
    <location>
        <begin position="84"/>
        <end position="109"/>
    </location>
</feature>
<dbReference type="InterPro" id="IPR051533">
    <property type="entry name" value="WaaL-like"/>
</dbReference>
<evidence type="ECO:0000313" key="8">
    <source>
        <dbReference type="Proteomes" id="UP001167871"/>
    </source>
</evidence>
<dbReference type="SUPFAM" id="SSF48452">
    <property type="entry name" value="TPR-like"/>
    <property type="match status" value="1"/>
</dbReference>
<feature type="transmembrane region" description="Helical" evidence="5">
    <location>
        <begin position="379"/>
        <end position="398"/>
    </location>
</feature>
<evidence type="ECO:0000259" key="6">
    <source>
        <dbReference type="Pfam" id="PF04932"/>
    </source>
</evidence>
<evidence type="ECO:0000256" key="1">
    <source>
        <dbReference type="ARBA" id="ARBA00004141"/>
    </source>
</evidence>
<feature type="transmembrane region" description="Helical" evidence="5">
    <location>
        <begin position="129"/>
        <end position="149"/>
    </location>
</feature>
<dbReference type="Gene3D" id="1.25.40.10">
    <property type="entry name" value="Tetratricopeptide repeat domain"/>
    <property type="match status" value="1"/>
</dbReference>
<feature type="domain" description="O-antigen ligase-related" evidence="6">
    <location>
        <begin position="165"/>
        <end position="315"/>
    </location>
</feature>
<proteinExistence type="predicted"/>
<sequence>MEEDRVIEKWRLKQKIKDKTVYTIWFLLTLLPLSVILLNAGDMLMGTQEEAWCWMYGCWCVYLLVPLMGCFLPRFRAETLPRIADVVSAVLMLYGIIEAWWGLAQLWGWIPSNHARFAVTGSFANPGPYSGFLAIVFPVAVHECVYWYLYDKKCWNFLRCMGWVTLVSLLLVLPAGMSRTAWIAALVSAGYVYVSLTPYTMAKWFGPYKKITWTIVAVAFVALVAAGSGLYHLKKDSADGRLLMWKVAASALQEHPLTGNGWNGVAAVYGQAQEDYFAKGDYTETEARVADAPEYVFNEYLQVALAWGIPVLVVALAVIGWGIYVMHQYLECGLSGGLIAFAIFAFASYPLQCPALVSTLALLLFPALVRLLRPGKIKNLVCFSIAWITCIVCVELHLQKEYIAEKYRLWSKSQVLYQAGMYRQAAGEYRKIYENPCYAYPWVDWNPRFLFEYARSLHKIGLWDESTVILKEALKVSGDPMILNLIGKNESAMYRFDSAERYYRKAADRVPSRIYPHYLMVKLFSYRDNYQPEKLKEAARMVLTKEPKVPSTAIRQMKEETQKILKEKQIEL</sequence>
<name>A0ABT7X516_9BACE</name>
<dbReference type="InterPro" id="IPR011990">
    <property type="entry name" value="TPR-like_helical_dom_sf"/>
</dbReference>
<comment type="caution">
    <text evidence="7">The sequence shown here is derived from an EMBL/GenBank/DDBJ whole genome shotgun (WGS) entry which is preliminary data.</text>
</comment>
<reference evidence="7" key="2">
    <citation type="submission" date="2024-05" db="EMBL/GenBank/DDBJ databases">
        <title>Identification and characterization of horizontal gene transfer across gut microbiota members of farm animals based on homology search.</title>
        <authorList>
            <person name="Schwarzerova J."/>
            <person name="Nykrynova M."/>
            <person name="Jureckova K."/>
            <person name="Cejkova D."/>
            <person name="Rychlik I."/>
        </authorList>
    </citation>
    <scope>NUCLEOTIDE SEQUENCE</scope>
    <source>
        <strain evidence="7">84_SSukc20</strain>
    </source>
</reference>
<feature type="transmembrane region" description="Helical" evidence="5">
    <location>
        <begin position="211"/>
        <end position="233"/>
    </location>
</feature>
<evidence type="ECO:0000256" key="4">
    <source>
        <dbReference type="ARBA" id="ARBA00023136"/>
    </source>
</evidence>
<dbReference type="PANTHER" id="PTHR37422:SF13">
    <property type="entry name" value="LIPOPOLYSACCHARIDE BIOSYNTHESIS PROTEIN PA4999-RELATED"/>
    <property type="match status" value="1"/>
</dbReference>
<dbReference type="InterPro" id="IPR007016">
    <property type="entry name" value="O-antigen_ligase-rel_domated"/>
</dbReference>
<reference evidence="7" key="1">
    <citation type="submission" date="2023-06" db="EMBL/GenBank/DDBJ databases">
        <authorList>
            <person name="Zeman M."/>
            <person name="Kubasova T."/>
            <person name="Jahodarova E."/>
            <person name="Nykrynova M."/>
            <person name="Rychlik I."/>
        </authorList>
    </citation>
    <scope>NUCLEOTIDE SEQUENCE</scope>
    <source>
        <strain evidence="7">84_SSukc20</strain>
    </source>
</reference>
<feature type="transmembrane region" description="Helical" evidence="5">
    <location>
        <begin position="332"/>
        <end position="349"/>
    </location>
</feature>
<dbReference type="RefSeq" id="WP_301639509.1">
    <property type="nucleotide sequence ID" value="NZ_JAUEII010000012.1"/>
</dbReference>
<feature type="transmembrane region" description="Helical" evidence="5">
    <location>
        <begin position="21"/>
        <end position="41"/>
    </location>
</feature>
<feature type="transmembrane region" description="Helical" evidence="5">
    <location>
        <begin position="156"/>
        <end position="175"/>
    </location>
</feature>
<feature type="transmembrane region" description="Helical" evidence="5">
    <location>
        <begin position="355"/>
        <end position="372"/>
    </location>
</feature>